<reference evidence="3" key="1">
    <citation type="submission" date="2019-04" db="EMBL/GenBank/DDBJ databases">
        <title>Friends and foes A comparative genomics studyof 23 Aspergillus species from section Flavi.</title>
        <authorList>
            <consortium name="DOE Joint Genome Institute"/>
            <person name="Kjaerbolling I."/>
            <person name="Vesth T."/>
            <person name="Frisvad J.C."/>
            <person name="Nybo J.L."/>
            <person name="Theobald S."/>
            <person name="Kildgaard S."/>
            <person name="Isbrandt T."/>
            <person name="Kuo A."/>
            <person name="Sato A."/>
            <person name="Lyhne E.K."/>
            <person name="Kogle M.E."/>
            <person name="Wiebenga A."/>
            <person name="Kun R.S."/>
            <person name="Lubbers R.J."/>
            <person name="Makela M.R."/>
            <person name="Barry K."/>
            <person name="Chovatia M."/>
            <person name="Clum A."/>
            <person name="Daum C."/>
            <person name="Haridas S."/>
            <person name="He G."/>
            <person name="LaButti K."/>
            <person name="Lipzen A."/>
            <person name="Mondo S."/>
            <person name="Riley R."/>
            <person name="Salamov A."/>
            <person name="Simmons B.A."/>
            <person name="Magnuson J.K."/>
            <person name="Henrissat B."/>
            <person name="Mortensen U.H."/>
            <person name="Larsen T.O."/>
            <person name="Devries R.P."/>
            <person name="Grigoriev I.V."/>
            <person name="Machida M."/>
            <person name="Baker S.E."/>
            <person name="Andersen M.R."/>
        </authorList>
    </citation>
    <scope>NUCLEOTIDE SEQUENCE [LARGE SCALE GENOMIC DNA]</scope>
    <source>
        <strain evidence="3">CBS 130015</strain>
    </source>
</reference>
<keyword evidence="3" id="KW-1185">Reference proteome</keyword>
<gene>
    <name evidence="2" type="ORF">BDV41DRAFT_570926</name>
</gene>
<feature type="compositionally biased region" description="Basic and acidic residues" evidence="1">
    <location>
        <begin position="128"/>
        <end position="137"/>
    </location>
</feature>
<proteinExistence type="predicted"/>
<dbReference type="Proteomes" id="UP000325433">
    <property type="component" value="Unassembled WGS sequence"/>
</dbReference>
<feature type="region of interest" description="Disordered" evidence="1">
    <location>
        <begin position="127"/>
        <end position="156"/>
    </location>
</feature>
<evidence type="ECO:0000313" key="3">
    <source>
        <dbReference type="Proteomes" id="UP000325433"/>
    </source>
</evidence>
<evidence type="ECO:0000256" key="1">
    <source>
        <dbReference type="SAM" id="MobiDB-lite"/>
    </source>
</evidence>
<dbReference type="EMBL" id="ML738294">
    <property type="protein sequence ID" value="KAE8319280.1"/>
    <property type="molecule type" value="Genomic_DNA"/>
</dbReference>
<evidence type="ECO:0000313" key="2">
    <source>
        <dbReference type="EMBL" id="KAE8319280.1"/>
    </source>
</evidence>
<protein>
    <submittedName>
        <fullName evidence="2">Uncharacterized protein</fullName>
    </submittedName>
</protein>
<organism evidence="2 3">
    <name type="scientific">Aspergillus transmontanensis</name>
    <dbReference type="NCBI Taxonomy" id="1034304"/>
    <lineage>
        <taxon>Eukaryota</taxon>
        <taxon>Fungi</taxon>
        <taxon>Dikarya</taxon>
        <taxon>Ascomycota</taxon>
        <taxon>Pezizomycotina</taxon>
        <taxon>Eurotiomycetes</taxon>
        <taxon>Eurotiomycetidae</taxon>
        <taxon>Eurotiales</taxon>
        <taxon>Aspergillaceae</taxon>
        <taxon>Aspergillus</taxon>
        <taxon>Aspergillus subgen. Circumdati</taxon>
    </lineage>
</organism>
<name>A0A5N6WIF4_9EURO</name>
<accession>A0A5N6WIF4</accession>
<sequence length="182" mass="21008">MASQRNLNSKYWWAEIDVSGANSSIKAGYDPIKDAGDHDRTAKFAAMTKKLIELDIMKVKIASVDNTKKTISYCYRIGPYPEGRMPTVDEGRQKMLKHLEEEFQAPCAAQELLEEYWRRAQEWLAQEAKSRAERPPREATPAFPPTPRIPQLEDDDLPEAPRNYWIGEEAVLWLESCMLAYW</sequence>
<dbReference type="AlphaFoldDB" id="A0A5N6WIF4"/>